<keyword evidence="1" id="KW-1133">Transmembrane helix</keyword>
<keyword evidence="1" id="KW-0812">Transmembrane</keyword>
<evidence type="ECO:0000256" key="1">
    <source>
        <dbReference type="SAM" id="Phobius"/>
    </source>
</evidence>
<accession>A0AAD3N9H5</accession>
<gene>
    <name evidence="2" type="ORF">AKAME5_002942800</name>
</gene>
<protein>
    <submittedName>
        <fullName evidence="2">Membrane-associated transporter protein</fullName>
    </submittedName>
</protein>
<sequence>MKLRGSNHSPRGTGVDCAALTCMVQLAQIIVGAGLGALVNLAGSVVVVVLSASTMSLFGCIFIALFIRYVE</sequence>
<dbReference type="EMBL" id="BRZM01006026">
    <property type="protein sequence ID" value="GLD67251.1"/>
    <property type="molecule type" value="Genomic_DNA"/>
</dbReference>
<dbReference type="Proteomes" id="UP001279410">
    <property type="component" value="Unassembled WGS sequence"/>
</dbReference>
<proteinExistence type="predicted"/>
<name>A0AAD3N9H5_LATJO</name>
<reference evidence="2" key="1">
    <citation type="submission" date="2022-08" db="EMBL/GenBank/DDBJ databases">
        <title>Genome sequencing of akame (Lates japonicus).</title>
        <authorList>
            <person name="Hashiguchi Y."/>
            <person name="Takahashi H."/>
        </authorList>
    </citation>
    <scope>NUCLEOTIDE SEQUENCE</scope>
    <source>
        <strain evidence="2">Kochi</strain>
    </source>
</reference>
<keyword evidence="3" id="KW-1185">Reference proteome</keyword>
<feature type="transmembrane region" description="Helical" evidence="1">
    <location>
        <begin position="12"/>
        <end position="39"/>
    </location>
</feature>
<feature type="transmembrane region" description="Helical" evidence="1">
    <location>
        <begin position="45"/>
        <end position="67"/>
    </location>
</feature>
<evidence type="ECO:0000313" key="2">
    <source>
        <dbReference type="EMBL" id="GLD67251.1"/>
    </source>
</evidence>
<comment type="caution">
    <text evidence="2">The sequence shown here is derived from an EMBL/GenBank/DDBJ whole genome shotgun (WGS) entry which is preliminary data.</text>
</comment>
<evidence type="ECO:0000313" key="3">
    <source>
        <dbReference type="Proteomes" id="UP001279410"/>
    </source>
</evidence>
<dbReference type="AlphaFoldDB" id="A0AAD3N9H5"/>
<keyword evidence="1" id="KW-0472">Membrane</keyword>
<organism evidence="2 3">
    <name type="scientific">Lates japonicus</name>
    <name type="common">Japanese lates</name>
    <dbReference type="NCBI Taxonomy" id="270547"/>
    <lineage>
        <taxon>Eukaryota</taxon>
        <taxon>Metazoa</taxon>
        <taxon>Chordata</taxon>
        <taxon>Craniata</taxon>
        <taxon>Vertebrata</taxon>
        <taxon>Euteleostomi</taxon>
        <taxon>Actinopterygii</taxon>
        <taxon>Neopterygii</taxon>
        <taxon>Teleostei</taxon>
        <taxon>Neoteleostei</taxon>
        <taxon>Acanthomorphata</taxon>
        <taxon>Carangaria</taxon>
        <taxon>Carangaria incertae sedis</taxon>
        <taxon>Centropomidae</taxon>
        <taxon>Lates</taxon>
    </lineage>
</organism>